<protein>
    <submittedName>
        <fullName evidence="2">Acyl carrier protein</fullName>
    </submittedName>
</protein>
<dbReference type="Pfam" id="PF00550">
    <property type="entry name" value="PP-binding"/>
    <property type="match status" value="1"/>
</dbReference>
<name>A0ABT7ABA4_9HYPH</name>
<reference evidence="2 3" key="1">
    <citation type="submission" date="2023-05" db="EMBL/GenBank/DDBJ databases">
        <title>Chelatococcus sp. nov., a moderately thermophilic bacterium isolated from hot spring microbial mat.</title>
        <authorList>
            <person name="Hu C.-J."/>
            <person name="Li W.-J."/>
        </authorList>
    </citation>
    <scope>NUCLEOTIDE SEQUENCE [LARGE SCALE GENOMIC DNA]</scope>
    <source>
        <strain evidence="2 3">SYSU G07232</strain>
    </source>
</reference>
<dbReference type="InterPro" id="IPR009081">
    <property type="entry name" value="PP-bd_ACP"/>
</dbReference>
<dbReference type="SUPFAM" id="SSF47336">
    <property type="entry name" value="ACP-like"/>
    <property type="match status" value="1"/>
</dbReference>
<dbReference type="Proteomes" id="UP001321492">
    <property type="component" value="Unassembled WGS sequence"/>
</dbReference>
<dbReference type="EMBL" id="JASJEV010000001">
    <property type="protein sequence ID" value="MDJ1156643.1"/>
    <property type="molecule type" value="Genomic_DNA"/>
</dbReference>
<evidence type="ECO:0000313" key="3">
    <source>
        <dbReference type="Proteomes" id="UP001321492"/>
    </source>
</evidence>
<dbReference type="Gene3D" id="1.10.1200.10">
    <property type="entry name" value="ACP-like"/>
    <property type="match status" value="1"/>
</dbReference>
<gene>
    <name evidence="2" type="ORF">QNA08_00055</name>
</gene>
<accession>A0ABT7ABA4</accession>
<comment type="caution">
    <text evidence="2">The sequence shown here is derived from an EMBL/GenBank/DDBJ whole genome shotgun (WGS) entry which is preliminary data.</text>
</comment>
<dbReference type="RefSeq" id="WP_283738650.1">
    <property type="nucleotide sequence ID" value="NZ_JASJEV010000001.1"/>
</dbReference>
<keyword evidence="3" id="KW-1185">Reference proteome</keyword>
<dbReference type="InterPro" id="IPR036736">
    <property type="entry name" value="ACP-like_sf"/>
</dbReference>
<proteinExistence type="predicted"/>
<sequence>MTSPDIAATIREELARIAPEVDLDAVDPRADLQEACDIDSKDFLNLIAALHRRLDIDIPETDYPELATLDRAEFYLRTRLAAGFPGKASPG</sequence>
<evidence type="ECO:0000313" key="2">
    <source>
        <dbReference type="EMBL" id="MDJ1156643.1"/>
    </source>
</evidence>
<organism evidence="2 3">
    <name type="scientific">Chelatococcus albus</name>
    <dbReference type="NCBI Taxonomy" id="3047466"/>
    <lineage>
        <taxon>Bacteria</taxon>
        <taxon>Pseudomonadati</taxon>
        <taxon>Pseudomonadota</taxon>
        <taxon>Alphaproteobacteria</taxon>
        <taxon>Hyphomicrobiales</taxon>
        <taxon>Chelatococcaceae</taxon>
        <taxon>Chelatococcus</taxon>
    </lineage>
</organism>
<dbReference type="PROSITE" id="PS50075">
    <property type="entry name" value="CARRIER"/>
    <property type="match status" value="1"/>
</dbReference>
<evidence type="ECO:0000259" key="1">
    <source>
        <dbReference type="PROSITE" id="PS50075"/>
    </source>
</evidence>
<feature type="domain" description="Carrier" evidence="1">
    <location>
        <begin position="1"/>
        <end position="80"/>
    </location>
</feature>